<evidence type="ECO:0000313" key="2">
    <source>
        <dbReference type="Proteomes" id="UP001497535"/>
    </source>
</evidence>
<keyword evidence="2" id="KW-1185">Reference proteome</keyword>
<accession>A0ACB1AFU1</accession>
<gene>
    <name evidence="1" type="ORF">MENTE1834_LOCUS38094</name>
</gene>
<sequence length="342" mass="39775">MKTILPSDIWIADLLFLRSNRSLIYTENGQPLITVRPLELNQFYEQLCGYLGWLLIYLAAIILNFLLLILSLFGKRQIRHKNKSQFLIGNLAVCNICLALGLFVYTFLIDVYYHVDSFDTLLLINGGQASSKLPRFAKEIWIVAKFLFHTEFVEQFFTVQQLIILLAAIYCYFTIFFNCNNNYYYFSNYYASFNIVAVVAPYLFSFVLLDKNVLQQWFCLTKNAANVVRLASLFFSMLISLVFSTSSLFTISKQQQEIKQNFGKNYFSDLYSFIFIFFIIIWIDFISKIGIFIELLYVNFSVRIVLGEGDDAEDFNFKIETFLVKLFEVGGIFLVKHASNAF</sequence>
<evidence type="ECO:0000313" key="1">
    <source>
        <dbReference type="EMBL" id="CAK5090315.1"/>
    </source>
</evidence>
<comment type="caution">
    <text evidence="1">The sequence shown here is derived from an EMBL/GenBank/DDBJ whole genome shotgun (WGS) entry which is preliminary data.</text>
</comment>
<reference evidence="1" key="1">
    <citation type="submission" date="2023-11" db="EMBL/GenBank/DDBJ databases">
        <authorList>
            <person name="Poullet M."/>
        </authorList>
    </citation>
    <scope>NUCLEOTIDE SEQUENCE</scope>
    <source>
        <strain evidence="1">E1834</strain>
    </source>
</reference>
<proteinExistence type="predicted"/>
<organism evidence="1 2">
    <name type="scientific">Meloidogyne enterolobii</name>
    <name type="common">Root-knot nematode worm</name>
    <name type="synonym">Meloidogyne mayaguensis</name>
    <dbReference type="NCBI Taxonomy" id="390850"/>
    <lineage>
        <taxon>Eukaryota</taxon>
        <taxon>Metazoa</taxon>
        <taxon>Ecdysozoa</taxon>
        <taxon>Nematoda</taxon>
        <taxon>Chromadorea</taxon>
        <taxon>Rhabditida</taxon>
        <taxon>Tylenchina</taxon>
        <taxon>Tylenchomorpha</taxon>
        <taxon>Tylenchoidea</taxon>
        <taxon>Meloidogynidae</taxon>
        <taxon>Meloidogyninae</taxon>
        <taxon>Meloidogyne</taxon>
    </lineage>
</organism>
<dbReference type="Proteomes" id="UP001497535">
    <property type="component" value="Unassembled WGS sequence"/>
</dbReference>
<protein>
    <submittedName>
        <fullName evidence="1">Uncharacterized protein</fullName>
    </submittedName>
</protein>
<dbReference type="EMBL" id="CAVMJV010000081">
    <property type="protein sequence ID" value="CAK5090315.1"/>
    <property type="molecule type" value="Genomic_DNA"/>
</dbReference>
<name>A0ACB1AFU1_MELEN</name>